<dbReference type="OrthoDB" id="44789at2759"/>
<dbReference type="PROSITE" id="PS51371">
    <property type="entry name" value="CBS"/>
    <property type="match status" value="1"/>
</dbReference>
<evidence type="ECO:0000259" key="11">
    <source>
        <dbReference type="PROSITE" id="PS51371"/>
    </source>
</evidence>
<dbReference type="PRINTS" id="PR00762">
    <property type="entry name" value="CLCHANNEL"/>
</dbReference>
<name>F0UJU4_AJEC8</name>
<dbReference type="Proteomes" id="UP000008142">
    <property type="component" value="Unassembled WGS sequence"/>
</dbReference>
<keyword evidence="7 9" id="KW-0868">Chloride</keyword>
<dbReference type="Gene3D" id="1.10.3080.10">
    <property type="entry name" value="Clc chloride channel"/>
    <property type="match status" value="1"/>
</dbReference>
<comment type="subcellular location">
    <subcellularLocation>
        <location evidence="1 9">Membrane</location>
        <topology evidence="1 9">Multi-pass membrane protein</topology>
    </subcellularLocation>
</comment>
<dbReference type="SUPFAM" id="SSF81340">
    <property type="entry name" value="Clc chloride channel"/>
    <property type="match status" value="1"/>
</dbReference>
<evidence type="ECO:0000256" key="5">
    <source>
        <dbReference type="ARBA" id="ARBA00023065"/>
    </source>
</evidence>
<evidence type="ECO:0000256" key="1">
    <source>
        <dbReference type="ARBA" id="ARBA00004141"/>
    </source>
</evidence>
<dbReference type="CDD" id="cd04591">
    <property type="entry name" value="CBS_pair_voltage-gated_CLC_euk_bac"/>
    <property type="match status" value="1"/>
</dbReference>
<comment type="caution">
    <text evidence="9">Lacks conserved residue(s) required for the propagation of feature annotation.</text>
</comment>
<evidence type="ECO:0000313" key="13">
    <source>
        <dbReference type="Proteomes" id="UP000008142"/>
    </source>
</evidence>
<dbReference type="PANTHER" id="PTHR45711:SF6">
    <property type="entry name" value="CHLORIDE CHANNEL PROTEIN"/>
    <property type="match status" value="1"/>
</dbReference>
<dbReference type="InterPro" id="IPR046342">
    <property type="entry name" value="CBS_dom_sf"/>
</dbReference>
<evidence type="ECO:0000256" key="4">
    <source>
        <dbReference type="ARBA" id="ARBA00022989"/>
    </source>
</evidence>
<protein>
    <recommendedName>
        <fullName evidence="9">Chloride channel protein</fullName>
    </recommendedName>
</protein>
<keyword evidence="5 9" id="KW-0406">Ion transport</keyword>
<dbReference type="EMBL" id="DS990639">
    <property type="protein sequence ID" value="EGC46632.1"/>
    <property type="molecule type" value="Genomic_DNA"/>
</dbReference>
<feature type="domain" description="CBS" evidence="11">
    <location>
        <begin position="679"/>
        <end position="742"/>
    </location>
</feature>
<feature type="transmembrane region" description="Helical" evidence="9">
    <location>
        <begin position="304"/>
        <end position="322"/>
    </location>
</feature>
<dbReference type="SUPFAM" id="SSF54631">
    <property type="entry name" value="CBS-domain pair"/>
    <property type="match status" value="1"/>
</dbReference>
<dbReference type="GO" id="GO:0005886">
    <property type="term" value="C:plasma membrane"/>
    <property type="evidence" value="ECO:0007669"/>
    <property type="project" value="TreeGrafter"/>
</dbReference>
<sequence length="870" mass="96137">MSRGIPSPRRLQESQSAHSSFGARFTSHIYQPHLDLGTKCLNFMSWTIIISSPKHCGDPTSEQVDLASTHSGDETVLATDPLGDAFDEPISFKRKQKSPARFALSSFFSSTEGTSHPPLHNPFGNNNGASTNRTPPPAAATTGNGGLEGNKAGGPLDWYVEGPGRRVGYDNLTAIDWIFEYTKERQRIRHLYASNKGLFGYVRKVLDASHIWIILILTGIAVGVIAACIDVASSWLGDIKTGYCRTGGEGGKFYLNKSFCCWGYDGSFSSLPPDSYYLSECQHWTPWRNALHVGSKTAGYAVEYVFFIMYSILFATTASVLVRKFAVHAKHSGIPEIKTVLGGFVIKRFMGAWTLLIKSLGLCLSAASGLWLGKEGPLVHVACCCASLIMRPFPSLNRNEARKREVLSAASAAGISVAFGSPIGGQLSYYFPDKTMWQSFVCAMVAAVTLHALNPFRTGKIVLYQVTYSRGWHQFELLPFAVLGIIGGLYGGLFIKLNMRVAKWREARNYSHPILQVALVALISALINFPNTFMRAQLSDLISRRASSSRRWRWGALSGRALGIAFEMWQKAQPDLLLFRKCEADIPCITPGTYAIVGAASALGGATRMTVSIVVIMFELTGALTYVIPIMISVMLSKWCGDTFGKRGIYESWIHLHGYPFIEQKDEVVLPDVPVSQVMTSIHDLSVITAVGHTIDSLLHLLDTTSYRGFPVVSDTSNPILLGYISRNELSFALKSATSRSSRGVSPETPAYFAHQPFADPLEILDLRPWMDQTPITLNSRASFLVVLTMFQRLGLRYVLFVNKGALQGFLTKKDVWYIIEDAQKRRAEGLRDNEIGEGNTEDEGRFRRNDDNDHHNISTFSPLDTRHSL</sequence>
<keyword evidence="8" id="KW-0129">CBS domain</keyword>
<dbReference type="Pfam" id="PF00654">
    <property type="entry name" value="Voltage_CLC"/>
    <property type="match status" value="2"/>
</dbReference>
<evidence type="ECO:0000256" key="9">
    <source>
        <dbReference type="RuleBase" id="RU361221"/>
    </source>
</evidence>
<organism evidence="13">
    <name type="scientific">Ajellomyces capsulatus (strain H88)</name>
    <name type="common">Darling's disease fungus</name>
    <name type="synonym">Histoplasma capsulatum</name>
    <dbReference type="NCBI Taxonomy" id="544711"/>
    <lineage>
        <taxon>Eukaryota</taxon>
        <taxon>Fungi</taxon>
        <taxon>Dikarya</taxon>
        <taxon>Ascomycota</taxon>
        <taxon>Pezizomycotina</taxon>
        <taxon>Eurotiomycetes</taxon>
        <taxon>Eurotiomycetidae</taxon>
        <taxon>Onygenales</taxon>
        <taxon>Ajellomycetaceae</taxon>
        <taxon>Histoplasma</taxon>
    </lineage>
</organism>
<dbReference type="HOGENOM" id="CLU_003181_2_2_1"/>
<feature type="transmembrane region" description="Helical" evidence="9">
    <location>
        <begin position="406"/>
        <end position="424"/>
    </location>
</feature>
<feature type="compositionally biased region" description="Basic and acidic residues" evidence="10">
    <location>
        <begin position="843"/>
        <end position="857"/>
    </location>
</feature>
<keyword evidence="3 9" id="KW-0812">Transmembrane</keyword>
<dbReference type="STRING" id="544711.F0UJU4"/>
<proteinExistence type="inferred from homology"/>
<accession>F0UJU4</accession>
<dbReference type="InterPro" id="IPR001807">
    <property type="entry name" value="ClC"/>
</dbReference>
<feature type="transmembrane region" description="Helical" evidence="9">
    <location>
        <begin position="613"/>
        <end position="637"/>
    </location>
</feature>
<evidence type="ECO:0000256" key="7">
    <source>
        <dbReference type="ARBA" id="ARBA00023214"/>
    </source>
</evidence>
<keyword evidence="4 9" id="KW-1133">Transmembrane helix</keyword>
<dbReference type="PANTHER" id="PTHR45711">
    <property type="entry name" value="CHLORIDE CHANNEL PROTEIN"/>
    <property type="match status" value="1"/>
</dbReference>
<dbReference type="FunFam" id="3.10.580.20:FF:000002">
    <property type="entry name" value="Chloride channel protein"/>
    <property type="match status" value="1"/>
</dbReference>
<reference evidence="13" key="1">
    <citation type="submission" date="2008-07" db="EMBL/GenBank/DDBJ databases">
        <title>Annotation of Ajellomyces capsulatus strain H88.</title>
        <authorList>
            <person name="Champion M."/>
            <person name="Cuomo C."/>
            <person name="Ma L.-J."/>
            <person name="Henn M.R."/>
            <person name="Sil A."/>
            <person name="Goldman B."/>
            <person name="Young S.K."/>
            <person name="Kodira C.D."/>
            <person name="Zeng Q."/>
            <person name="Koehrsen M."/>
            <person name="Alvarado L."/>
            <person name="Berlin A."/>
            <person name="Borenstein D."/>
            <person name="Chen Z."/>
            <person name="Engels R."/>
            <person name="Freedman E."/>
            <person name="Gellesch M."/>
            <person name="Goldberg J."/>
            <person name="Griggs A."/>
            <person name="Gujja S."/>
            <person name="Heiman D."/>
            <person name="Hepburn T."/>
            <person name="Howarth C."/>
            <person name="Jen D."/>
            <person name="Larson L."/>
            <person name="Lewis B."/>
            <person name="Mehta T."/>
            <person name="Park D."/>
            <person name="Pearson M."/>
            <person name="Roberts A."/>
            <person name="Saif S."/>
            <person name="Shea T."/>
            <person name="Shenoy N."/>
            <person name="Sisk P."/>
            <person name="Stolte C."/>
            <person name="Sykes S."/>
            <person name="Walk T."/>
            <person name="White J."/>
            <person name="Yandava C."/>
            <person name="Klein B."/>
            <person name="McEwen J.G."/>
            <person name="Puccia R."/>
            <person name="Goldman G.H."/>
            <person name="Felipe M.S."/>
            <person name="Nino-Vega G."/>
            <person name="San-Blas G."/>
            <person name="Taylor J."/>
            <person name="Mendoza L."/>
            <person name="Galagan J."/>
            <person name="Nusbaum C."/>
            <person name="Birren B."/>
        </authorList>
    </citation>
    <scope>NUCLEOTIDE SEQUENCE [LARGE SCALE GENOMIC DNA]</scope>
    <source>
        <strain evidence="13">H88</strain>
    </source>
</reference>
<feature type="transmembrane region" description="Helical" evidence="9">
    <location>
        <begin position="477"/>
        <end position="494"/>
    </location>
</feature>
<dbReference type="GO" id="GO:0005769">
    <property type="term" value="C:early endosome"/>
    <property type="evidence" value="ECO:0007669"/>
    <property type="project" value="TreeGrafter"/>
</dbReference>
<dbReference type="GO" id="GO:0005247">
    <property type="term" value="F:voltage-gated chloride channel activity"/>
    <property type="evidence" value="ECO:0007669"/>
    <property type="project" value="TreeGrafter"/>
</dbReference>
<evidence type="ECO:0000256" key="2">
    <source>
        <dbReference type="ARBA" id="ARBA00022448"/>
    </source>
</evidence>
<dbReference type="InterPro" id="IPR000644">
    <property type="entry name" value="CBS_dom"/>
</dbReference>
<dbReference type="VEuPathDB" id="FungiDB:I7I53_01028"/>
<dbReference type="CDD" id="cd03684">
    <property type="entry name" value="ClC_3_like"/>
    <property type="match status" value="1"/>
</dbReference>
<evidence type="ECO:0000256" key="6">
    <source>
        <dbReference type="ARBA" id="ARBA00023136"/>
    </source>
</evidence>
<dbReference type="OMA" id="CLDWTPW"/>
<evidence type="ECO:0000256" key="10">
    <source>
        <dbReference type="SAM" id="MobiDB-lite"/>
    </source>
</evidence>
<feature type="region of interest" description="Disordered" evidence="10">
    <location>
        <begin position="831"/>
        <end position="870"/>
    </location>
</feature>
<feature type="transmembrane region" description="Helical" evidence="9">
    <location>
        <begin position="436"/>
        <end position="456"/>
    </location>
</feature>
<evidence type="ECO:0000256" key="3">
    <source>
        <dbReference type="ARBA" id="ARBA00022692"/>
    </source>
</evidence>
<keyword evidence="6 9" id="KW-0472">Membrane</keyword>
<dbReference type="Gene3D" id="3.10.580.20">
    <property type="match status" value="1"/>
</dbReference>
<evidence type="ECO:0000313" key="12">
    <source>
        <dbReference type="EMBL" id="EGC46632.1"/>
    </source>
</evidence>
<comment type="similarity">
    <text evidence="9">Belongs to the chloride channel (TC 2.A.49) family.</text>
</comment>
<feature type="region of interest" description="Disordered" evidence="10">
    <location>
        <begin position="112"/>
        <end position="149"/>
    </location>
</feature>
<feature type="transmembrane region" description="Helical" evidence="9">
    <location>
        <begin position="514"/>
        <end position="531"/>
    </location>
</feature>
<gene>
    <name evidence="12" type="ORF">HCEG_05847</name>
</gene>
<keyword evidence="2 9" id="KW-0813">Transport</keyword>
<dbReference type="AlphaFoldDB" id="F0UJU4"/>
<dbReference type="GO" id="GO:0005794">
    <property type="term" value="C:Golgi apparatus"/>
    <property type="evidence" value="ECO:0007669"/>
    <property type="project" value="TreeGrafter"/>
</dbReference>
<feature type="compositionally biased region" description="Polar residues" evidence="10">
    <location>
        <begin position="123"/>
        <end position="133"/>
    </location>
</feature>
<dbReference type="InterPro" id="IPR014743">
    <property type="entry name" value="Cl-channel_core"/>
</dbReference>
<feature type="transmembrane region" description="Helical" evidence="9">
    <location>
        <begin position="211"/>
        <end position="232"/>
    </location>
</feature>
<evidence type="ECO:0000256" key="8">
    <source>
        <dbReference type="PROSITE-ProRule" id="PRU00703"/>
    </source>
</evidence>